<keyword evidence="2" id="KW-1185">Reference proteome</keyword>
<gene>
    <name evidence="1" type="ORF">SAMN05421877_1097</name>
</gene>
<dbReference type="Proteomes" id="UP000236731">
    <property type="component" value="Unassembled WGS sequence"/>
</dbReference>
<sequence length="351" mass="41282">MCKRKIITLLLLLCFSTLLGYSQPQYILFDKSNLSGSTAKGIPFKNAYIDIKPKKRGEFADLTIYNFKFSHGYQTRYLDNKQVFQHWKKSLKELHFFPKNILITMTPLTRDKFKRVDVTDQVNRGELQFTVADSLLKSAVKEIFYGIYAPLGVLDWDQELKIKRLDFRLVLKERDRYFLIDNETLTEFYYVDYKPIYQDLLTTCGIHPATRNEQKAAYIKGAVYPTGHGKNLIGKILKDSALNIDLKENRYVRFYHFWTNSYVLSFYKYGDRWGQDRAWWVDSGIGDFVYVESIGIINGNFLDYFRKALPTYSADAKNNPQFHLYFETARINGLKARDYLQRYASSKKGFF</sequence>
<proteinExistence type="predicted"/>
<evidence type="ECO:0000313" key="2">
    <source>
        <dbReference type="Proteomes" id="UP000236731"/>
    </source>
</evidence>
<organism evidence="1 2">
    <name type="scientific">Sphingobacterium lactis</name>
    <dbReference type="NCBI Taxonomy" id="797291"/>
    <lineage>
        <taxon>Bacteria</taxon>
        <taxon>Pseudomonadati</taxon>
        <taxon>Bacteroidota</taxon>
        <taxon>Sphingobacteriia</taxon>
        <taxon>Sphingobacteriales</taxon>
        <taxon>Sphingobacteriaceae</taxon>
        <taxon>Sphingobacterium</taxon>
    </lineage>
</organism>
<protein>
    <submittedName>
        <fullName evidence="1">Uncharacterized protein</fullName>
    </submittedName>
</protein>
<name>A0A1H6AW89_9SPHI</name>
<dbReference type="EMBL" id="FNUT01000009">
    <property type="protein sequence ID" value="SEG52662.1"/>
    <property type="molecule type" value="Genomic_DNA"/>
</dbReference>
<dbReference type="AlphaFoldDB" id="A0A1H6AW89"/>
<reference evidence="2" key="1">
    <citation type="submission" date="2016-10" db="EMBL/GenBank/DDBJ databases">
        <authorList>
            <person name="Varghese N."/>
            <person name="Submissions S."/>
        </authorList>
    </citation>
    <scope>NUCLEOTIDE SEQUENCE [LARGE SCALE GENOMIC DNA]</scope>
    <source>
        <strain evidence="2">DSM 22361</strain>
    </source>
</reference>
<accession>A0A1H6AW89</accession>
<evidence type="ECO:0000313" key="1">
    <source>
        <dbReference type="EMBL" id="SEG52662.1"/>
    </source>
</evidence>